<dbReference type="Proteomes" id="UP000839924">
    <property type="component" value="Unassembled WGS sequence"/>
</dbReference>
<dbReference type="EMBL" id="AAGKWS010000006">
    <property type="protein sequence ID" value="EBP1763584.1"/>
    <property type="molecule type" value="Genomic_DNA"/>
</dbReference>
<accession>A0A3X2HJI1</accession>
<comment type="caution">
    <text evidence="3">The sequence shown here is derived from an EMBL/GenBank/DDBJ whole genome shotgun (WGS) entry which is preliminary data.</text>
</comment>
<keyword evidence="1" id="KW-0175">Coiled coil</keyword>
<evidence type="ECO:0000256" key="1">
    <source>
        <dbReference type="SAM" id="Coils"/>
    </source>
</evidence>
<evidence type="ECO:0000256" key="2">
    <source>
        <dbReference type="SAM" id="Phobius"/>
    </source>
</evidence>
<protein>
    <submittedName>
        <fullName evidence="3">Uncharacterized protein</fullName>
    </submittedName>
</protein>
<keyword evidence="2" id="KW-0472">Membrane</keyword>
<sequence>MQEFWKIFGSEPFVAIAWICTVASCIYAFIQKNNVTKIEQQFSDLNITHSELTLQIDTLKQRNETLEISNNDLKIQNTILQQKIVNIEKNDIHDNYQEVHQHGQNNFNQGVIKGDFIYKN</sequence>
<dbReference type="PROSITE" id="PS51257">
    <property type="entry name" value="PROKAR_LIPOPROTEIN"/>
    <property type="match status" value="1"/>
</dbReference>
<feature type="transmembrane region" description="Helical" evidence="2">
    <location>
        <begin position="12"/>
        <end position="30"/>
    </location>
</feature>
<dbReference type="RefSeq" id="WP_064013017.1">
    <property type="nucleotide sequence ID" value="NZ_JAFNKP010000017.1"/>
</dbReference>
<dbReference type="AlphaFoldDB" id="A0A3X2HJI1"/>
<keyword evidence="2" id="KW-0812">Transmembrane</keyword>
<organism evidence="3">
    <name type="scientific">Salmonella enterica</name>
    <name type="common">Salmonella choleraesuis</name>
    <dbReference type="NCBI Taxonomy" id="28901"/>
    <lineage>
        <taxon>Bacteria</taxon>
        <taxon>Pseudomonadati</taxon>
        <taxon>Pseudomonadota</taxon>
        <taxon>Gammaproteobacteria</taxon>
        <taxon>Enterobacterales</taxon>
        <taxon>Enterobacteriaceae</taxon>
        <taxon>Salmonella</taxon>
    </lineage>
</organism>
<feature type="coiled-coil region" evidence="1">
    <location>
        <begin position="49"/>
        <end position="90"/>
    </location>
</feature>
<proteinExistence type="predicted"/>
<gene>
    <name evidence="3" type="ORF">ND68_14520</name>
</gene>
<keyword evidence="2" id="KW-1133">Transmembrane helix</keyword>
<reference evidence="3" key="1">
    <citation type="submission" date="2018-07" db="EMBL/GenBank/DDBJ databases">
        <authorList>
            <consortium name="PulseNet: The National Subtyping Network for Foodborne Disease Surveillance"/>
            <person name="Tarr C.L."/>
            <person name="Trees E."/>
            <person name="Katz L.S."/>
            <person name="Carleton-Romer H.A."/>
            <person name="Stroika S."/>
            <person name="Kucerova Z."/>
            <person name="Roache K.F."/>
            <person name="Sabol A.L."/>
            <person name="Besser J."/>
            <person name="Gerner-Smidt P."/>
        </authorList>
    </citation>
    <scope>NUCLEOTIDE SEQUENCE [LARGE SCALE GENOMIC DNA]</scope>
    <source>
        <strain evidence="3">2012K-0227</strain>
    </source>
</reference>
<evidence type="ECO:0000313" key="3">
    <source>
        <dbReference type="EMBL" id="EBP1763584.1"/>
    </source>
</evidence>
<name>A0A3X2HJI1_SALER</name>